<protein>
    <recommendedName>
        <fullName evidence="3">Generative cell specific-1/HAP2 domain-containing protein</fullName>
    </recommendedName>
</protein>
<dbReference type="Pfam" id="PF10699">
    <property type="entry name" value="HAP2-GCS1"/>
    <property type="match status" value="1"/>
</dbReference>
<feature type="region of interest" description="Disordered" evidence="1">
    <location>
        <begin position="535"/>
        <end position="561"/>
    </location>
</feature>
<feature type="domain" description="Generative cell specific-1/HAP2" evidence="3">
    <location>
        <begin position="78"/>
        <end position="260"/>
    </location>
</feature>
<keyword evidence="5" id="KW-1185">Reference proteome</keyword>
<dbReference type="InterPro" id="IPR018928">
    <property type="entry name" value="HAP2/GCS1_dom"/>
</dbReference>
<sequence>MGHIRSVCGIICILFLLWAEKIQCPAVNTRQPVSNFCVLRTQKGVNIRASLKPSLIARQNVYQMLVNNKRTPLLGVWDELWYSFYEFGKPSLTQSVDVLITHKTYSNSKEAFSVHLSSEKSASPATATEISARLVVSPHRSTGRGEDRIFEDVFLLIPEVSGNMKKESQTRRGPRDYLVLNQSLFEFPNSYCFNEKTRFLSLVDRQHRPCVEASSVDLEKQPYDFYIKAKVNEIRNEPAEFFLSSFGGLYDTATTSRHRSSVIFISQQPLILHIFIPNEKPSSRSTAAGVPNTVYFTITLHTRHLGSFLNDQCCLVIATIRDTYGIIYEYFDTLYSNHLGKFFTLVTAIIHDGCDVIAQSLQILTTFLKIQCSSAVDVIYSAAEELCDILRSSSDKLDSISFGKSRDYQWTLIWSYVDRACQKIGVLRADGDATVAAGWIAFSIFIDETIVDGTNTTIARQDTVSPASIGIPWTQSDLSLAMDIACTDEEDCMFVRFTVSDPCINYNFDTGRSISSRKAPSIERGGSDCDVIGVEGPPTGKLAPVLKQSREKPSDEGEGSDEACNIYMAQSSSVPQMSQKDDDFKQAMKDFLTDIDETYGAPSQPAIHLLREERSEEQDEGKMCMAQRDNAPKMPHEEKHLTESMKHYLADIDDTNGPPSQLRAIHLIKKEPSERHDEHRDLDEAQRIYLYPKSNAFKMAREDKDFQQSMRHFLSDIDETNGPPSQLRAIHLIKEESSEERDEHCRDLDEAQGIYLDPKSIASTMSGEYKDFQQSMNHFLPDIDETNGPLSRLRAIHLVKENPSGGQDEGTYADKAHKIYMAQKDCPPKVSLEENDFEQALKAFHADIDKTCGKNRTRLRRFSNFLWQCQDVTFYVLRIYLDNRFY</sequence>
<evidence type="ECO:0000256" key="2">
    <source>
        <dbReference type="SAM" id="SignalP"/>
    </source>
</evidence>
<name>A0A9Q1C8Q5_HOLLE</name>
<organism evidence="4 5">
    <name type="scientific">Holothuria leucospilota</name>
    <name type="common">Black long sea cucumber</name>
    <name type="synonym">Mertensiothuria leucospilota</name>
    <dbReference type="NCBI Taxonomy" id="206669"/>
    <lineage>
        <taxon>Eukaryota</taxon>
        <taxon>Metazoa</taxon>
        <taxon>Echinodermata</taxon>
        <taxon>Eleutherozoa</taxon>
        <taxon>Echinozoa</taxon>
        <taxon>Holothuroidea</taxon>
        <taxon>Aspidochirotacea</taxon>
        <taxon>Aspidochirotida</taxon>
        <taxon>Holothuriidae</taxon>
        <taxon>Holothuria</taxon>
    </lineage>
</organism>
<feature type="signal peptide" evidence="2">
    <location>
        <begin position="1"/>
        <end position="19"/>
    </location>
</feature>
<dbReference type="Proteomes" id="UP001152320">
    <property type="component" value="Chromosome 5"/>
</dbReference>
<evidence type="ECO:0000313" key="5">
    <source>
        <dbReference type="Proteomes" id="UP001152320"/>
    </source>
</evidence>
<evidence type="ECO:0000259" key="3">
    <source>
        <dbReference type="Pfam" id="PF10699"/>
    </source>
</evidence>
<reference evidence="4" key="1">
    <citation type="submission" date="2021-10" db="EMBL/GenBank/DDBJ databases">
        <title>Tropical sea cucumber genome reveals ecological adaptation and Cuvierian tubules defense mechanism.</title>
        <authorList>
            <person name="Chen T."/>
        </authorList>
    </citation>
    <scope>NUCLEOTIDE SEQUENCE</scope>
    <source>
        <strain evidence="4">Nanhai2018</strain>
        <tissue evidence="4">Muscle</tissue>
    </source>
</reference>
<proteinExistence type="predicted"/>
<gene>
    <name evidence="4" type="ORF">HOLleu_12138</name>
</gene>
<accession>A0A9Q1C8Q5</accession>
<evidence type="ECO:0000313" key="4">
    <source>
        <dbReference type="EMBL" id="KAJ8041343.1"/>
    </source>
</evidence>
<comment type="caution">
    <text evidence="4">The sequence shown here is derived from an EMBL/GenBank/DDBJ whole genome shotgun (WGS) entry which is preliminary data.</text>
</comment>
<keyword evidence="2" id="KW-0732">Signal</keyword>
<feature type="chain" id="PRO_5040196013" description="Generative cell specific-1/HAP2 domain-containing protein" evidence="2">
    <location>
        <begin position="20"/>
        <end position="886"/>
    </location>
</feature>
<evidence type="ECO:0000256" key="1">
    <source>
        <dbReference type="SAM" id="MobiDB-lite"/>
    </source>
</evidence>
<dbReference type="AlphaFoldDB" id="A0A9Q1C8Q5"/>
<dbReference type="EMBL" id="JAIZAY010000005">
    <property type="protein sequence ID" value="KAJ8041343.1"/>
    <property type="molecule type" value="Genomic_DNA"/>
</dbReference>